<dbReference type="Proteomes" id="UP000577419">
    <property type="component" value="Unassembled WGS sequence"/>
</dbReference>
<comment type="caution">
    <text evidence="2">The sequence shown here is derived from an EMBL/GenBank/DDBJ whole genome shotgun (WGS) entry which is preliminary data.</text>
</comment>
<evidence type="ECO:0000259" key="1">
    <source>
        <dbReference type="Pfam" id="PF08242"/>
    </source>
</evidence>
<feature type="domain" description="Methyltransferase type 12" evidence="1">
    <location>
        <begin position="49"/>
        <end position="141"/>
    </location>
</feature>
<dbReference type="PANTHER" id="PTHR43861:SF1">
    <property type="entry name" value="TRANS-ACONITATE 2-METHYLTRANSFERASE"/>
    <property type="match status" value="1"/>
</dbReference>
<sequence length="248" mass="28310">MVKKIIPQGERLADKAIYLHEDRYEGPKEIFKFIAGMLDGKLSTTGKMLDVGCATGELIFFLKKKFPGFSFTGIDVSESLIQRAKEKIPSEKFVCSDILTKPFKSREKFDVVFCIGVLSILDEIDAPLKNLLSCVKGDGTLIVAGMFNDEPIDVLMRYKPAAEESSKWLTGWNTFSTYSYERILKSMPYDLELEWSDFRMPYQIKKGPDPMRSWTIKTGENPFQQVNGACQLVNIKVLRVRVKRKLRP</sequence>
<dbReference type="EMBL" id="DUFG01000023">
    <property type="protein sequence ID" value="HIH08692.1"/>
    <property type="molecule type" value="Genomic_DNA"/>
</dbReference>
<dbReference type="Pfam" id="PF08242">
    <property type="entry name" value="Methyltransf_12"/>
    <property type="match status" value="1"/>
</dbReference>
<keyword evidence="2" id="KW-0808">Transferase</keyword>
<dbReference type="PANTHER" id="PTHR43861">
    <property type="entry name" value="TRANS-ACONITATE 2-METHYLTRANSFERASE-RELATED"/>
    <property type="match status" value="1"/>
</dbReference>
<accession>A0A7J4ITA4</accession>
<protein>
    <submittedName>
        <fullName evidence="2">Class I SAM-dependent methyltransferase</fullName>
    </submittedName>
</protein>
<dbReference type="CDD" id="cd02440">
    <property type="entry name" value="AdoMet_MTases"/>
    <property type="match status" value="1"/>
</dbReference>
<dbReference type="Gene3D" id="3.40.50.150">
    <property type="entry name" value="Vaccinia Virus protein VP39"/>
    <property type="match status" value="1"/>
</dbReference>
<gene>
    <name evidence="2" type="ORF">HA237_04960</name>
</gene>
<dbReference type="AlphaFoldDB" id="A0A7J4ITA4"/>
<dbReference type="InterPro" id="IPR013217">
    <property type="entry name" value="Methyltransf_12"/>
</dbReference>
<keyword evidence="2" id="KW-0489">Methyltransferase</keyword>
<organism evidence="2 3">
    <name type="scientific">Candidatus Iainarchaeum sp</name>
    <dbReference type="NCBI Taxonomy" id="3101447"/>
    <lineage>
        <taxon>Archaea</taxon>
        <taxon>Candidatus Iainarchaeota</taxon>
        <taxon>Candidatus Iainarchaeia</taxon>
        <taxon>Candidatus Iainarchaeales</taxon>
        <taxon>Candidatus Iainarchaeaceae</taxon>
        <taxon>Candidatus Iainarchaeum</taxon>
    </lineage>
</organism>
<dbReference type="GO" id="GO:0032259">
    <property type="term" value="P:methylation"/>
    <property type="evidence" value="ECO:0007669"/>
    <property type="project" value="UniProtKB-KW"/>
</dbReference>
<proteinExistence type="predicted"/>
<evidence type="ECO:0000313" key="2">
    <source>
        <dbReference type="EMBL" id="HIH08692.1"/>
    </source>
</evidence>
<dbReference type="GO" id="GO:0008168">
    <property type="term" value="F:methyltransferase activity"/>
    <property type="evidence" value="ECO:0007669"/>
    <property type="project" value="UniProtKB-KW"/>
</dbReference>
<evidence type="ECO:0000313" key="3">
    <source>
        <dbReference type="Proteomes" id="UP000577419"/>
    </source>
</evidence>
<dbReference type="InterPro" id="IPR029063">
    <property type="entry name" value="SAM-dependent_MTases_sf"/>
</dbReference>
<reference evidence="3" key="1">
    <citation type="journal article" date="2020" name="bioRxiv">
        <title>A rank-normalized archaeal taxonomy based on genome phylogeny resolves widespread incomplete and uneven classifications.</title>
        <authorList>
            <person name="Rinke C."/>
            <person name="Chuvochina M."/>
            <person name="Mussig A.J."/>
            <person name="Chaumeil P.-A."/>
            <person name="Waite D.W."/>
            <person name="Whitman W.B."/>
            <person name="Parks D.H."/>
            <person name="Hugenholtz P."/>
        </authorList>
    </citation>
    <scope>NUCLEOTIDE SEQUENCE [LARGE SCALE GENOMIC DNA]</scope>
</reference>
<name>A0A7J4ITA4_9ARCH</name>
<dbReference type="SUPFAM" id="SSF53335">
    <property type="entry name" value="S-adenosyl-L-methionine-dependent methyltransferases"/>
    <property type="match status" value="1"/>
</dbReference>